<gene>
    <name evidence="1" type="ORF">QWY14_12735</name>
</gene>
<organism evidence="1 2">
    <name type="scientific">Planococcus shixiaomingii</name>
    <dbReference type="NCBI Taxonomy" id="3058393"/>
    <lineage>
        <taxon>Bacteria</taxon>
        <taxon>Bacillati</taxon>
        <taxon>Bacillota</taxon>
        <taxon>Bacilli</taxon>
        <taxon>Bacillales</taxon>
        <taxon>Caryophanaceae</taxon>
        <taxon>Planococcus</taxon>
    </lineage>
</organism>
<reference evidence="1 2" key="1">
    <citation type="submission" date="2023-06" db="EMBL/GenBank/DDBJ databases">
        <title>Novel species in genus Planococcus.</title>
        <authorList>
            <person name="Ning S."/>
        </authorList>
    </citation>
    <scope>NUCLEOTIDE SEQUENCE [LARGE SCALE GENOMIC DNA]</scope>
    <source>
        <strain evidence="1 2">N028</strain>
    </source>
</reference>
<evidence type="ECO:0000313" key="1">
    <source>
        <dbReference type="EMBL" id="MDN7242672.1"/>
    </source>
</evidence>
<evidence type="ECO:0000313" key="2">
    <source>
        <dbReference type="Proteomes" id="UP001172055"/>
    </source>
</evidence>
<dbReference type="Proteomes" id="UP001172055">
    <property type="component" value="Unassembled WGS sequence"/>
</dbReference>
<name>A0ABT8N463_9BACL</name>
<protein>
    <submittedName>
        <fullName evidence="1">Uncharacterized protein</fullName>
    </submittedName>
</protein>
<keyword evidence="2" id="KW-1185">Reference proteome</keyword>
<proteinExistence type="predicted"/>
<sequence>MTTKVNLIPLTREGNWNITRKKPSYQIVEELKSKGIQAEICKRLQR</sequence>
<accession>A0ABT8N463</accession>
<dbReference type="EMBL" id="JAUJWV010000002">
    <property type="protein sequence ID" value="MDN7242672.1"/>
    <property type="molecule type" value="Genomic_DNA"/>
</dbReference>
<dbReference type="RefSeq" id="WP_300987491.1">
    <property type="nucleotide sequence ID" value="NZ_CP129236.1"/>
</dbReference>
<comment type="caution">
    <text evidence="1">The sequence shown here is derived from an EMBL/GenBank/DDBJ whole genome shotgun (WGS) entry which is preliminary data.</text>
</comment>